<accession>A0A7C0Y881</accession>
<dbReference type="Proteomes" id="UP000886289">
    <property type="component" value="Unassembled WGS sequence"/>
</dbReference>
<sequence length="264" mass="30684">MIKQWRFIRSGFCDPYTNMAIDEAILIAHSKKETLPTLRVYGWKPPAFSIGYFQKVEEVLDLNKCKKKGILFVRRITGGKAIFHYQELTYSLTCFKDEINAFGSVKEGFKKICSFLLNAYKKLGLNPHFAIEIKLPASEKSLLCFTSYEDYDIIINGKKLGGNAQKRKKDLIFQHGSIPLQLEIDDFFLFLRYKPEGLEEKVCSLEDVLGRKISFTEIENIIKTSFEETFSVRLVEGGLTFKEQELATRLREEKYKTLEWNLKR</sequence>
<dbReference type="GO" id="GO:0016874">
    <property type="term" value="F:ligase activity"/>
    <property type="evidence" value="ECO:0007669"/>
    <property type="project" value="UniProtKB-KW"/>
</dbReference>
<organism evidence="2">
    <name type="scientific">Desulfofervidus auxilii</name>
    <dbReference type="NCBI Taxonomy" id="1621989"/>
    <lineage>
        <taxon>Bacteria</taxon>
        <taxon>Pseudomonadati</taxon>
        <taxon>Thermodesulfobacteriota</taxon>
        <taxon>Candidatus Desulfofervidia</taxon>
        <taxon>Candidatus Desulfofervidales</taxon>
        <taxon>Candidatus Desulfofervidaceae</taxon>
        <taxon>Candidatus Desulfofervidus</taxon>
    </lineage>
</organism>
<gene>
    <name evidence="2" type="ORF">ENG63_08750</name>
</gene>
<evidence type="ECO:0000259" key="1">
    <source>
        <dbReference type="PROSITE" id="PS51733"/>
    </source>
</evidence>
<dbReference type="Pfam" id="PF21948">
    <property type="entry name" value="LplA-B_cat"/>
    <property type="match status" value="1"/>
</dbReference>
<dbReference type="CDD" id="cd16443">
    <property type="entry name" value="LplA"/>
    <property type="match status" value="1"/>
</dbReference>
<dbReference type="InterPro" id="IPR050664">
    <property type="entry name" value="Octanoyltrans_LipM/LipL"/>
</dbReference>
<proteinExistence type="predicted"/>
<comment type="caution">
    <text evidence="2">The sequence shown here is derived from an EMBL/GenBank/DDBJ whole genome shotgun (WGS) entry which is preliminary data.</text>
</comment>
<dbReference type="AlphaFoldDB" id="A0A7C0Y881"/>
<feature type="domain" description="BPL/LPL catalytic" evidence="1">
    <location>
        <begin position="32"/>
        <end position="234"/>
    </location>
</feature>
<dbReference type="SUPFAM" id="SSF55681">
    <property type="entry name" value="Class II aaRS and biotin synthetases"/>
    <property type="match status" value="1"/>
</dbReference>
<dbReference type="PANTHER" id="PTHR43679">
    <property type="entry name" value="OCTANOYLTRANSFERASE LIPM-RELATED"/>
    <property type="match status" value="1"/>
</dbReference>
<keyword evidence="2" id="KW-0436">Ligase</keyword>
<dbReference type="Gene3D" id="3.30.930.10">
    <property type="entry name" value="Bira Bifunctional Protein, Domain 2"/>
    <property type="match status" value="1"/>
</dbReference>
<dbReference type="PROSITE" id="PS51733">
    <property type="entry name" value="BPL_LPL_CATALYTIC"/>
    <property type="match status" value="1"/>
</dbReference>
<reference evidence="2" key="1">
    <citation type="journal article" date="2020" name="mSystems">
        <title>Genome- and Community-Level Interaction Insights into Carbon Utilization and Element Cycling Functions of Hydrothermarchaeota in Hydrothermal Sediment.</title>
        <authorList>
            <person name="Zhou Z."/>
            <person name="Liu Y."/>
            <person name="Xu W."/>
            <person name="Pan J."/>
            <person name="Luo Z.H."/>
            <person name="Li M."/>
        </authorList>
    </citation>
    <scope>NUCLEOTIDE SEQUENCE [LARGE SCALE GENOMIC DNA]</scope>
    <source>
        <strain evidence="2">HyVt-233</strain>
    </source>
</reference>
<dbReference type="PANTHER" id="PTHR43679:SF2">
    <property type="entry name" value="OCTANOYL-[GCVH]:PROTEIN N-OCTANOYLTRANSFERASE"/>
    <property type="match status" value="1"/>
</dbReference>
<protein>
    <submittedName>
        <fullName evidence="2">Lipoate--protein ligase family protein</fullName>
    </submittedName>
</protein>
<dbReference type="EMBL" id="DRBS01000322">
    <property type="protein sequence ID" value="HDD44930.1"/>
    <property type="molecule type" value="Genomic_DNA"/>
</dbReference>
<dbReference type="InterPro" id="IPR045864">
    <property type="entry name" value="aa-tRNA-synth_II/BPL/LPL"/>
</dbReference>
<evidence type="ECO:0000313" key="2">
    <source>
        <dbReference type="EMBL" id="HDD44930.1"/>
    </source>
</evidence>
<name>A0A7C0Y881_DESA2</name>
<dbReference type="InterPro" id="IPR004143">
    <property type="entry name" value="BPL_LPL_catalytic"/>
</dbReference>